<proteinExistence type="predicted"/>
<accession>A0ABX0X8E4</accession>
<dbReference type="Proteomes" id="UP000770785">
    <property type="component" value="Unassembled WGS sequence"/>
</dbReference>
<dbReference type="InterPro" id="IPR016187">
    <property type="entry name" value="CTDL_fold"/>
</dbReference>
<dbReference type="RefSeq" id="WP_168035867.1">
    <property type="nucleotide sequence ID" value="NZ_JAATJH010000001.1"/>
</dbReference>
<dbReference type="InterPro" id="IPR042095">
    <property type="entry name" value="SUMF_sf"/>
</dbReference>
<keyword evidence="3" id="KW-1185">Reference proteome</keyword>
<dbReference type="PANTHER" id="PTHR23150">
    <property type="entry name" value="SULFATASE MODIFYING FACTOR 1, 2"/>
    <property type="match status" value="1"/>
</dbReference>
<reference evidence="2 3" key="1">
    <citation type="submission" date="2020-03" db="EMBL/GenBank/DDBJ databases">
        <title>Genomic Encyclopedia of Type Strains, Phase IV (KMG-IV): sequencing the most valuable type-strain genomes for metagenomic binning, comparative biology and taxonomic classification.</title>
        <authorList>
            <person name="Goeker M."/>
        </authorList>
    </citation>
    <scope>NUCLEOTIDE SEQUENCE [LARGE SCALE GENOMIC DNA]</scope>
    <source>
        <strain evidence="2 3">DSM 105096</strain>
    </source>
</reference>
<dbReference type="Pfam" id="PF03781">
    <property type="entry name" value="FGE-sulfatase"/>
    <property type="match status" value="1"/>
</dbReference>
<sequence length="290" mass="31222">MIAALRPQLLFSFILLGVVAGAVWSCEGAEKGPPRAAPEGMVWIEGDDQQAGFFMDATETTIADFAKFITATDYVTEAEDFGWSGVFSKDSLTWLPVDSATWLFPLGPASRQSTGLAGSQPATRELVPHSVGTSAPAATPVTQVSLRDVNAYLSWAGKQLPTEPEWTFAAAQSGTTTDFPWGEEMTPDGKYLGNWWQGPFPYEDNVLDDFPGVAPVKSFPPAANGLYDMSGNVWEWTATTDARTGQNIIKGGSFLCSTSYCTGFNLTQQQLTPADSGLNHLGFRGIIRAK</sequence>
<name>A0ABX0X8E4_9BACT</name>
<protein>
    <submittedName>
        <fullName evidence="2">Sulfatase modifying factor 1</fullName>
    </submittedName>
</protein>
<dbReference type="SUPFAM" id="SSF56436">
    <property type="entry name" value="C-type lectin-like"/>
    <property type="match status" value="1"/>
</dbReference>
<feature type="domain" description="Sulfatase-modifying factor enzyme-like" evidence="1">
    <location>
        <begin position="51"/>
        <end position="284"/>
    </location>
</feature>
<comment type="caution">
    <text evidence="2">The sequence shown here is derived from an EMBL/GenBank/DDBJ whole genome shotgun (WGS) entry which is preliminary data.</text>
</comment>
<dbReference type="EMBL" id="JAATJH010000001">
    <property type="protein sequence ID" value="NJC25097.1"/>
    <property type="molecule type" value="Genomic_DNA"/>
</dbReference>
<dbReference type="InterPro" id="IPR051043">
    <property type="entry name" value="Sulfatase_Mod_Factor_Kinase"/>
</dbReference>
<gene>
    <name evidence="2" type="ORF">GGR27_000578</name>
</gene>
<dbReference type="PANTHER" id="PTHR23150:SF19">
    <property type="entry name" value="FORMYLGLYCINE-GENERATING ENZYME"/>
    <property type="match status" value="1"/>
</dbReference>
<evidence type="ECO:0000313" key="2">
    <source>
        <dbReference type="EMBL" id="NJC25097.1"/>
    </source>
</evidence>
<evidence type="ECO:0000259" key="1">
    <source>
        <dbReference type="Pfam" id="PF03781"/>
    </source>
</evidence>
<dbReference type="Gene3D" id="3.90.1580.10">
    <property type="entry name" value="paralog of FGE (formylglycine-generating enzyme)"/>
    <property type="match status" value="1"/>
</dbReference>
<evidence type="ECO:0000313" key="3">
    <source>
        <dbReference type="Proteomes" id="UP000770785"/>
    </source>
</evidence>
<dbReference type="InterPro" id="IPR005532">
    <property type="entry name" value="SUMF_dom"/>
</dbReference>
<organism evidence="2 3">
    <name type="scientific">Neolewinella antarctica</name>
    <dbReference type="NCBI Taxonomy" id="442734"/>
    <lineage>
        <taxon>Bacteria</taxon>
        <taxon>Pseudomonadati</taxon>
        <taxon>Bacteroidota</taxon>
        <taxon>Saprospiria</taxon>
        <taxon>Saprospirales</taxon>
        <taxon>Lewinellaceae</taxon>
        <taxon>Neolewinella</taxon>
    </lineage>
</organism>